<organism evidence="2 3">
    <name type="scientific">Desulfofustis limnaeus</name>
    <dbReference type="NCBI Taxonomy" id="2740163"/>
    <lineage>
        <taxon>Bacteria</taxon>
        <taxon>Pseudomonadati</taxon>
        <taxon>Thermodesulfobacteriota</taxon>
        <taxon>Desulfobulbia</taxon>
        <taxon>Desulfobulbales</taxon>
        <taxon>Desulfocapsaceae</taxon>
        <taxon>Desulfofustis</taxon>
    </lineage>
</organism>
<dbReference type="PROSITE" id="PS51747">
    <property type="entry name" value="CYT_DCMP_DEAMINASES_2"/>
    <property type="match status" value="1"/>
</dbReference>
<feature type="domain" description="CMP/dCMP-type deaminase" evidence="1">
    <location>
        <begin position="5"/>
        <end position="115"/>
    </location>
</feature>
<proteinExistence type="predicted"/>
<dbReference type="Proteomes" id="UP000830055">
    <property type="component" value="Chromosome"/>
</dbReference>
<dbReference type="InterPro" id="IPR002125">
    <property type="entry name" value="CMP_dCMP_dom"/>
</dbReference>
<dbReference type="PANTHER" id="PTHR11079">
    <property type="entry name" value="CYTOSINE DEAMINASE FAMILY MEMBER"/>
    <property type="match status" value="1"/>
</dbReference>
<dbReference type="PANTHER" id="PTHR11079:SF179">
    <property type="entry name" value="TRNA(ADENINE(34)) DEAMINASE, CHLOROPLASTIC"/>
    <property type="match status" value="1"/>
</dbReference>
<dbReference type="Gene3D" id="3.40.140.10">
    <property type="entry name" value="Cytidine Deaminase, domain 2"/>
    <property type="match status" value="1"/>
</dbReference>
<evidence type="ECO:0000313" key="3">
    <source>
        <dbReference type="Proteomes" id="UP000830055"/>
    </source>
</evidence>
<dbReference type="InterPro" id="IPR016193">
    <property type="entry name" value="Cytidine_deaminase-like"/>
</dbReference>
<protein>
    <submittedName>
        <fullName evidence="2">tRNA-specific adenosine deaminase</fullName>
    </submittedName>
</protein>
<gene>
    <name evidence="2" type="primary">tadA_1</name>
    <name evidence="2" type="ORF">DPPLL_12820</name>
</gene>
<reference evidence="2 3" key="1">
    <citation type="submission" date="2022-01" db="EMBL/GenBank/DDBJ databases">
        <title>Desulfofustis limnae sp. nov., a novel mesophilic sulfate-reducing bacterium isolated from marsh soil.</title>
        <authorList>
            <person name="Watanabe M."/>
            <person name="Takahashi A."/>
            <person name="Kojima H."/>
            <person name="Fukui M."/>
        </authorList>
    </citation>
    <scope>NUCLEOTIDE SEQUENCE [LARGE SCALE GENOMIC DNA]</scope>
    <source>
        <strain evidence="2 3">PPLL</strain>
    </source>
</reference>
<evidence type="ECO:0000313" key="2">
    <source>
        <dbReference type="EMBL" id="BDD86917.1"/>
    </source>
</evidence>
<dbReference type="EMBL" id="AP025516">
    <property type="protein sequence ID" value="BDD86917.1"/>
    <property type="molecule type" value="Genomic_DNA"/>
</dbReference>
<dbReference type="RefSeq" id="WP_284153982.1">
    <property type="nucleotide sequence ID" value="NZ_AP025516.1"/>
</dbReference>
<dbReference type="CDD" id="cd01285">
    <property type="entry name" value="nucleoside_deaminase"/>
    <property type="match status" value="1"/>
</dbReference>
<dbReference type="Pfam" id="PF00383">
    <property type="entry name" value="dCMP_cyt_deam_1"/>
    <property type="match status" value="1"/>
</dbReference>
<accession>A0ABN6M1Z1</accession>
<keyword evidence="3" id="KW-1185">Reference proteome</keyword>
<dbReference type="SUPFAM" id="SSF53927">
    <property type="entry name" value="Cytidine deaminase-like"/>
    <property type="match status" value="1"/>
</dbReference>
<sequence length="170" mass="18782">MTRVEDHHQGMRAALDEARQALEAGEFPVGCVITHRGRIVGRGHRLNSRSGSEIDHAEVVTARSALLDPACPEPAEMIVYSTMEPCLMCYATLLLSGFRTFVYGYEDIMGGGTGLDLGSLPPLYREMPVTVVGGVLRSDCLALFQRFFGSEHNDYWRDSLLARHTLAQKP</sequence>
<name>A0ABN6M1Z1_9BACT</name>
<evidence type="ECO:0000259" key="1">
    <source>
        <dbReference type="PROSITE" id="PS51747"/>
    </source>
</evidence>